<feature type="transmembrane region" description="Helical" evidence="5">
    <location>
        <begin position="255"/>
        <end position="280"/>
    </location>
</feature>
<evidence type="ECO:0000313" key="8">
    <source>
        <dbReference type="WormBase" id="T05C12.9"/>
    </source>
</evidence>
<dbReference type="WormBase" id="T05C12.9">
    <property type="protein sequence ID" value="CE54037"/>
    <property type="gene ID" value="WBGene00011472"/>
</dbReference>
<keyword evidence="7" id="KW-1185">Reference proteome</keyword>
<dbReference type="Proteomes" id="UP000001940">
    <property type="component" value="Chromosome II"/>
</dbReference>
<sequence>MNYLKINRHSRNVLIFLQIISVTMLCAILYPVFRTRLLLGSTRILAIALPFSSGFTVLCSLLSNVIIKTKYRLAMTVTLGISVISLVTVIGFTIAVYQSIGSTSEESFQQEFLKVLEQKSEKGMRTLHKFQKITECCGVPLPTSTGWNQSSITPSSPWTSWFYYTLLGDEYIDETRRLFTLPWSCCSDRTLDCEHLAFERVSIKPSSKDVIIDELVEIQHRLRNSRKNEDGRRSVYDNVCESPAKSILGEVPFQLVIISSIFAILSLISIGLDGFFVLIVNQESEAKENEFNKE</sequence>
<dbReference type="FunCoup" id="Q22231">
    <property type="interactions" value="811"/>
</dbReference>
<dbReference type="HOGENOM" id="CLU_096606_0_0_1"/>
<evidence type="ECO:0000313" key="6">
    <source>
        <dbReference type="EMBL" id="CAA91311.3"/>
    </source>
</evidence>
<evidence type="ECO:0000256" key="4">
    <source>
        <dbReference type="ARBA" id="ARBA00023136"/>
    </source>
</evidence>
<evidence type="ECO:0000256" key="1">
    <source>
        <dbReference type="ARBA" id="ARBA00004141"/>
    </source>
</evidence>
<feature type="transmembrane region" description="Helical" evidence="5">
    <location>
        <begin position="12"/>
        <end position="32"/>
    </location>
</feature>
<reference evidence="6 7" key="1">
    <citation type="journal article" date="1998" name="Science">
        <title>Genome sequence of the nematode C. elegans: a platform for investigating biology.</title>
        <authorList>
            <consortium name="The C. elegans sequencing consortium"/>
            <person name="Sulson J.E."/>
            <person name="Waterston R."/>
        </authorList>
    </citation>
    <scope>NUCLEOTIDE SEQUENCE [LARGE SCALE GENOMIC DNA]</scope>
    <source>
        <strain evidence="6 7">Bristol N2</strain>
    </source>
</reference>
<keyword evidence="2 5" id="KW-0812">Transmembrane</keyword>
<evidence type="ECO:0000256" key="2">
    <source>
        <dbReference type="ARBA" id="ARBA00022692"/>
    </source>
</evidence>
<dbReference type="InParanoid" id="Q22231"/>
<dbReference type="Pfam" id="PF00335">
    <property type="entry name" value="Tetraspanin"/>
    <property type="match status" value="1"/>
</dbReference>
<accession>Q22231</accession>
<protein>
    <submittedName>
        <fullName evidence="6">Uncharacterized protein</fullName>
    </submittedName>
</protein>
<feature type="transmembrane region" description="Helical" evidence="5">
    <location>
        <begin position="73"/>
        <end position="97"/>
    </location>
</feature>
<evidence type="ECO:0000256" key="3">
    <source>
        <dbReference type="ARBA" id="ARBA00022989"/>
    </source>
</evidence>
<gene>
    <name evidence="6" type="ORF">CELE_T05C12.9</name>
    <name evidence="6 8" type="ORF">T05C12.9</name>
</gene>
<dbReference type="Bgee" id="WBGene00011472">
    <property type="expression patterns" value="Expressed in larva and 1 other cell type or tissue"/>
</dbReference>
<name>Q22231_CAEEL</name>
<dbReference type="OrthoDB" id="5851963at2759"/>
<dbReference type="PaxDb" id="6239-T05C12.9"/>
<dbReference type="AGR" id="WB:WBGene00011472"/>
<organism evidence="6 7">
    <name type="scientific">Caenorhabditis elegans</name>
    <dbReference type="NCBI Taxonomy" id="6239"/>
    <lineage>
        <taxon>Eukaryota</taxon>
        <taxon>Metazoa</taxon>
        <taxon>Ecdysozoa</taxon>
        <taxon>Nematoda</taxon>
        <taxon>Chromadorea</taxon>
        <taxon>Rhabditida</taxon>
        <taxon>Rhabditina</taxon>
        <taxon>Rhabditomorpha</taxon>
        <taxon>Rhabditoidea</taxon>
        <taxon>Rhabditidae</taxon>
        <taxon>Peloderinae</taxon>
        <taxon>Caenorhabditis</taxon>
    </lineage>
</organism>
<feature type="transmembrane region" description="Helical" evidence="5">
    <location>
        <begin position="44"/>
        <end position="66"/>
    </location>
</feature>
<proteinExistence type="predicted"/>
<keyword evidence="4 5" id="KW-0472">Membrane</keyword>
<dbReference type="eggNOG" id="ENOG502THG4">
    <property type="taxonomic scope" value="Eukaryota"/>
</dbReference>
<dbReference type="EMBL" id="BX284602">
    <property type="protein sequence ID" value="CAA91311.3"/>
    <property type="molecule type" value="Genomic_DNA"/>
</dbReference>
<evidence type="ECO:0000313" key="7">
    <source>
        <dbReference type="Proteomes" id="UP000001940"/>
    </source>
</evidence>
<comment type="subcellular location">
    <subcellularLocation>
        <location evidence="1">Membrane</location>
        <topology evidence="1">Multi-pass membrane protein</topology>
    </subcellularLocation>
</comment>
<dbReference type="UCSC" id="T05C12.9">
    <property type="organism name" value="c. elegans"/>
</dbReference>
<evidence type="ECO:0000256" key="5">
    <source>
        <dbReference type="SAM" id="Phobius"/>
    </source>
</evidence>
<dbReference type="InterPro" id="IPR018499">
    <property type="entry name" value="Tetraspanin/Peripherin"/>
</dbReference>
<keyword evidence="3 5" id="KW-1133">Transmembrane helix</keyword>
<dbReference type="STRING" id="6239.T05C12.9.1"/>
<dbReference type="GO" id="GO:0016020">
    <property type="term" value="C:membrane"/>
    <property type="evidence" value="ECO:0007669"/>
    <property type="project" value="UniProtKB-SubCell"/>
</dbReference>
<dbReference type="AlphaFoldDB" id="Q22231"/>